<dbReference type="Pfam" id="PF13385">
    <property type="entry name" value="Laminin_G_3"/>
    <property type="match status" value="1"/>
</dbReference>
<organism evidence="2 3">
    <name type="scientific">Rhodopseudomonas telluris</name>
    <dbReference type="NCBI Taxonomy" id="644215"/>
    <lineage>
        <taxon>Bacteria</taxon>
        <taxon>Pseudomonadati</taxon>
        <taxon>Pseudomonadota</taxon>
        <taxon>Alphaproteobacteria</taxon>
        <taxon>Hyphomicrobiales</taxon>
        <taxon>Nitrobacteraceae</taxon>
        <taxon>Rhodopseudomonas</taxon>
    </lineage>
</organism>
<dbReference type="EMBL" id="JBHLWM010000011">
    <property type="protein sequence ID" value="MFC0243440.1"/>
    <property type="molecule type" value="Genomic_DNA"/>
</dbReference>
<accession>A0ABV6EZ11</accession>
<evidence type="ECO:0000313" key="3">
    <source>
        <dbReference type="Proteomes" id="UP001589775"/>
    </source>
</evidence>
<reference evidence="2 3" key="1">
    <citation type="submission" date="2024-09" db="EMBL/GenBank/DDBJ databases">
        <authorList>
            <person name="Sun Q."/>
            <person name="Mori K."/>
        </authorList>
    </citation>
    <scope>NUCLEOTIDE SEQUENCE [LARGE SCALE GENOMIC DNA]</scope>
    <source>
        <strain evidence="2 3">KCTC 23279</strain>
    </source>
</reference>
<dbReference type="InterPro" id="IPR046540">
    <property type="entry name" value="DMFA2_C"/>
</dbReference>
<keyword evidence="3" id="KW-1185">Reference proteome</keyword>
<comment type="caution">
    <text evidence="2">The sequence shown here is derived from an EMBL/GenBank/DDBJ whole genome shotgun (WGS) entry which is preliminary data.</text>
</comment>
<dbReference type="Gene3D" id="2.60.120.200">
    <property type="match status" value="1"/>
</dbReference>
<gene>
    <name evidence="2" type="ORF">ACFFJ6_23345</name>
</gene>
<feature type="domain" description="N,N-dimethylformamidase beta subunit-like C-terminal" evidence="1">
    <location>
        <begin position="308"/>
        <end position="733"/>
    </location>
</feature>
<dbReference type="RefSeq" id="WP_378392446.1">
    <property type="nucleotide sequence ID" value="NZ_JBHLWM010000011.1"/>
</dbReference>
<dbReference type="Proteomes" id="UP001589775">
    <property type="component" value="Unassembled WGS sequence"/>
</dbReference>
<evidence type="ECO:0000313" key="2">
    <source>
        <dbReference type="EMBL" id="MFC0243440.1"/>
    </source>
</evidence>
<protein>
    <submittedName>
        <fullName evidence="2">N,N-dimethylformamidase beta subunit family domain-containing protein</fullName>
    </submittedName>
</protein>
<dbReference type="InterPro" id="IPR013320">
    <property type="entry name" value="ConA-like_dom_sf"/>
</dbReference>
<name>A0ABV6EZ11_9BRAD</name>
<dbReference type="Pfam" id="PF20254">
    <property type="entry name" value="DMFA2_C"/>
    <property type="match status" value="1"/>
</dbReference>
<proteinExistence type="predicted"/>
<evidence type="ECO:0000259" key="1">
    <source>
        <dbReference type="Pfam" id="PF20254"/>
    </source>
</evidence>
<sequence>MATKRIHGYADPLSVKAGQTVSFMISGEGTDHVDAQLVRLLHGDESLDGPGFVEEEVPSPIPARIAVRRQFTQLGGHAVVDDPRQLLMPSGDFTLYAFVYPTKPGIRRQAFLSKWDVVASKGYGLGISAEGKLEFWVGDGTHIDHVAAEIPLVERVWYFVAASYSAASGEVRLHQVGVVNRYNSLTGPVVPRDYDSHVTETLKVKPADPGAVIPFLWAGASEENDLRGRFVSILYNGKIDRAGVAGAVLSDADLAEILRSGEPPAAVPRIAHWDTTAGYTDTGIGDTIVDIGPNGLHAQGVNRPVRGMTGWNWAGRDDCFRLNPSQYGGVTFHDDALTDAKWQPTVTLTIPDDLKSGVYALRLRAGEAEDHIPFFVAAAKPKAPLAVLIATFSYLAYANEQLSFGSHIAQSIVAHTPILTEEDIENYKLQEFGLSTYDHHHDGAGCCYTSWRRPIINMRPRFRGASIGVPWALPADLSLIWWLNHAGYDFEVLTDHDLHEGGTAALAPYRTVITCTHPEYYSEKMLDGTEDYMRAGGRLMYLGGNGYYWVCGLRDDEPHCMEVRKLDVGSRAWQADPGEGYLATTGERSGLWRSRGRPPQKIVGVGFTSEGMDESQPFERMPDSFHRRAAWMFEGIGPQEKIGDFGLGLGGAAGLEIDRYDLALGTPPHALLLASSHGHSDNYPLVSEEVAYAFPGRGGTQDPQVRADITYFTTANDGACLSIGSIAWSQALPCKGGENNTATFMRNVLGAFLAPGKLPGTEYSGDEKLWR</sequence>
<dbReference type="SUPFAM" id="SSF49899">
    <property type="entry name" value="Concanavalin A-like lectins/glucanases"/>
    <property type="match status" value="1"/>
</dbReference>